<dbReference type="SMART" id="SM00220">
    <property type="entry name" value="S_TKc"/>
    <property type="match status" value="1"/>
</dbReference>
<dbReference type="InterPro" id="IPR008271">
    <property type="entry name" value="Ser/Thr_kinase_AS"/>
</dbReference>
<keyword evidence="6" id="KW-0677">Repeat</keyword>
<organism evidence="16 17">
    <name type="scientific">Glossina brevipalpis</name>
    <dbReference type="NCBI Taxonomy" id="37001"/>
    <lineage>
        <taxon>Eukaryota</taxon>
        <taxon>Metazoa</taxon>
        <taxon>Ecdysozoa</taxon>
        <taxon>Arthropoda</taxon>
        <taxon>Hexapoda</taxon>
        <taxon>Insecta</taxon>
        <taxon>Pterygota</taxon>
        <taxon>Neoptera</taxon>
        <taxon>Endopterygota</taxon>
        <taxon>Diptera</taxon>
        <taxon>Brachycera</taxon>
        <taxon>Muscomorpha</taxon>
        <taxon>Hippoboscoidea</taxon>
        <taxon>Glossinidae</taxon>
        <taxon>Glossina</taxon>
    </lineage>
</organism>
<dbReference type="PROSITE" id="PS51285">
    <property type="entry name" value="AGC_KINASE_CTER"/>
    <property type="match status" value="1"/>
</dbReference>
<dbReference type="STRING" id="37001.A0A1A9W9T2"/>
<evidence type="ECO:0000313" key="17">
    <source>
        <dbReference type="Proteomes" id="UP000091820"/>
    </source>
</evidence>
<dbReference type="Pfam" id="PF00069">
    <property type="entry name" value="Pkinase"/>
    <property type="match status" value="1"/>
</dbReference>
<dbReference type="GO" id="GO:0106310">
    <property type="term" value="F:protein serine kinase activity"/>
    <property type="evidence" value="ECO:0007669"/>
    <property type="project" value="RHEA"/>
</dbReference>
<evidence type="ECO:0000256" key="13">
    <source>
        <dbReference type="RuleBase" id="RU000304"/>
    </source>
</evidence>
<proteinExistence type="inferred from homology"/>
<dbReference type="PROSITE" id="PS00108">
    <property type="entry name" value="PROTEIN_KINASE_ST"/>
    <property type="match status" value="1"/>
</dbReference>
<dbReference type="GO" id="GO:0004674">
    <property type="term" value="F:protein serine/threonine kinase activity"/>
    <property type="evidence" value="ECO:0007669"/>
    <property type="project" value="UniProtKB-KW"/>
</dbReference>
<comment type="catalytic activity">
    <reaction evidence="11">
        <text>L-seryl-[protein] + ATP = O-phospho-L-seryl-[protein] + ADP + H(+)</text>
        <dbReference type="Rhea" id="RHEA:17989"/>
        <dbReference type="Rhea" id="RHEA-COMP:9863"/>
        <dbReference type="Rhea" id="RHEA-COMP:11604"/>
        <dbReference type="ChEBI" id="CHEBI:15378"/>
        <dbReference type="ChEBI" id="CHEBI:29999"/>
        <dbReference type="ChEBI" id="CHEBI:30616"/>
        <dbReference type="ChEBI" id="CHEBI:83421"/>
        <dbReference type="ChEBI" id="CHEBI:456216"/>
        <dbReference type="EC" id="2.7.11.1"/>
    </reaction>
</comment>
<keyword evidence="8" id="KW-0418">Kinase</keyword>
<dbReference type="SUPFAM" id="SSF56112">
    <property type="entry name" value="Protein kinase-like (PK-like)"/>
    <property type="match status" value="1"/>
</dbReference>
<dbReference type="Gene3D" id="3.30.200.20">
    <property type="entry name" value="Phosphorylase Kinase, domain 1"/>
    <property type="match status" value="1"/>
</dbReference>
<dbReference type="PROSITE" id="PS00107">
    <property type="entry name" value="PROTEIN_KINASE_ATP"/>
    <property type="match status" value="1"/>
</dbReference>
<dbReference type="GO" id="GO:0005524">
    <property type="term" value="F:ATP binding"/>
    <property type="evidence" value="ECO:0007669"/>
    <property type="project" value="UniProtKB-UniRule"/>
</dbReference>
<dbReference type="InterPro" id="IPR017441">
    <property type="entry name" value="Protein_kinase_ATP_BS"/>
</dbReference>
<evidence type="ECO:0000256" key="2">
    <source>
        <dbReference type="ARBA" id="ARBA00012513"/>
    </source>
</evidence>
<evidence type="ECO:0000256" key="11">
    <source>
        <dbReference type="ARBA" id="ARBA00048679"/>
    </source>
</evidence>
<evidence type="ECO:0000256" key="7">
    <source>
        <dbReference type="ARBA" id="ARBA00022741"/>
    </source>
</evidence>
<dbReference type="EnsemblMetazoa" id="GBRI011501-RA">
    <property type="protein sequence ID" value="GBRI011501-PA"/>
    <property type="gene ID" value="GBRI011501"/>
</dbReference>
<evidence type="ECO:0000256" key="9">
    <source>
        <dbReference type="ARBA" id="ARBA00022840"/>
    </source>
</evidence>
<dbReference type="InterPro" id="IPR011009">
    <property type="entry name" value="Kinase-like_dom_sf"/>
</dbReference>
<feature type="domain" description="Protein kinase" evidence="14">
    <location>
        <begin position="24"/>
        <end position="293"/>
    </location>
</feature>
<keyword evidence="5" id="KW-0808">Transferase</keyword>
<keyword evidence="7 12" id="KW-0547">Nucleotide-binding</keyword>
<dbReference type="Gene3D" id="1.10.510.10">
    <property type="entry name" value="Transferase(Phosphotransferase) domain 1"/>
    <property type="match status" value="1"/>
</dbReference>
<protein>
    <recommendedName>
        <fullName evidence="2">non-specific serine/threonine protein kinase</fullName>
        <ecNumber evidence="2">2.7.11.1</ecNumber>
    </recommendedName>
</protein>
<feature type="binding site" evidence="12">
    <location>
        <position position="56"/>
    </location>
    <ligand>
        <name>ATP</name>
        <dbReference type="ChEBI" id="CHEBI:30616"/>
    </ligand>
</feature>
<dbReference type="InterPro" id="IPR000719">
    <property type="entry name" value="Prot_kinase_dom"/>
</dbReference>
<evidence type="ECO:0000256" key="1">
    <source>
        <dbReference type="ARBA" id="ARBA00001946"/>
    </source>
</evidence>
<dbReference type="AlphaFoldDB" id="A0A1A9W9T2"/>
<evidence type="ECO:0000256" key="12">
    <source>
        <dbReference type="PROSITE-ProRule" id="PRU10141"/>
    </source>
</evidence>
<dbReference type="EC" id="2.7.11.1" evidence="2"/>
<feature type="domain" description="AGC-kinase C-terminal" evidence="15">
    <location>
        <begin position="294"/>
        <end position="364"/>
    </location>
</feature>
<evidence type="ECO:0000313" key="16">
    <source>
        <dbReference type="EnsemblMetazoa" id="GBRI011501-PA"/>
    </source>
</evidence>
<dbReference type="VEuPathDB" id="VectorBase:GBRI011501"/>
<evidence type="ECO:0000259" key="14">
    <source>
        <dbReference type="PROSITE" id="PS50011"/>
    </source>
</evidence>
<evidence type="ECO:0000256" key="5">
    <source>
        <dbReference type="ARBA" id="ARBA00022679"/>
    </source>
</evidence>
<dbReference type="SMART" id="SM00133">
    <property type="entry name" value="S_TK_X"/>
    <property type="match status" value="1"/>
</dbReference>
<sequence length="376" mass="42618">MGEITCVPTKCTAMQHEKVYKSHFTLIRTLGAGGYGKVFLVRKNSGHDAHKLYAMKVVQKGTALRNRRKAQIMVRERIVLEMINRSAFLVGLNYAFQTETTLCLVLDLARGGDLFTLLSKEKCLKEDVIKICIAELVLALEVLHKLNVIHRDVKLENILLDDHGHIVLADFGCSKILSSETDYRAHNRCGTIKYTAPEMIIPGPDGYDLAVDWWSVGVVTYELSTGTFPFLISEQHNSDRDVLKRILEVNPTFPSSLSETLTDFIQNMLQKDPKRRLGSNKKCAKDIKQHSLFRGLNWTKLKNKKLKSPFLPIINTENTTQNIDEEFASQPVNDAPISSTQPRCTHHLFRGYSYVARQHLRKSSAFSSQRSEELVS</sequence>
<accession>A0A1A9W9T2</accession>
<keyword evidence="4" id="KW-0597">Phosphoprotein</keyword>
<comment type="cofactor">
    <cofactor evidence="1">
        <name>Mg(2+)</name>
        <dbReference type="ChEBI" id="CHEBI:18420"/>
    </cofactor>
</comment>
<evidence type="ECO:0000256" key="3">
    <source>
        <dbReference type="ARBA" id="ARBA00022527"/>
    </source>
</evidence>
<evidence type="ECO:0000259" key="15">
    <source>
        <dbReference type="PROSITE" id="PS51285"/>
    </source>
</evidence>
<evidence type="ECO:0000256" key="4">
    <source>
        <dbReference type="ARBA" id="ARBA00022553"/>
    </source>
</evidence>
<comment type="catalytic activity">
    <reaction evidence="10">
        <text>L-threonyl-[protein] + ATP = O-phospho-L-threonyl-[protein] + ADP + H(+)</text>
        <dbReference type="Rhea" id="RHEA:46608"/>
        <dbReference type="Rhea" id="RHEA-COMP:11060"/>
        <dbReference type="Rhea" id="RHEA-COMP:11605"/>
        <dbReference type="ChEBI" id="CHEBI:15378"/>
        <dbReference type="ChEBI" id="CHEBI:30013"/>
        <dbReference type="ChEBI" id="CHEBI:30616"/>
        <dbReference type="ChEBI" id="CHEBI:61977"/>
        <dbReference type="ChEBI" id="CHEBI:456216"/>
        <dbReference type="EC" id="2.7.11.1"/>
    </reaction>
</comment>
<dbReference type="Proteomes" id="UP000091820">
    <property type="component" value="Unassembled WGS sequence"/>
</dbReference>
<name>A0A1A9W9T2_9MUSC</name>
<keyword evidence="9 12" id="KW-0067">ATP-binding</keyword>
<evidence type="ECO:0000256" key="10">
    <source>
        <dbReference type="ARBA" id="ARBA00047899"/>
    </source>
</evidence>
<keyword evidence="17" id="KW-1185">Reference proteome</keyword>
<reference evidence="16" key="2">
    <citation type="submission" date="2020-05" db="UniProtKB">
        <authorList>
            <consortium name="EnsemblMetazoa"/>
        </authorList>
    </citation>
    <scope>IDENTIFICATION</scope>
    <source>
        <strain evidence="16">IAEA</strain>
    </source>
</reference>
<dbReference type="FunFam" id="1.10.510.10:FF:000109">
    <property type="entry name" value="Ribosomal protein S6 kinase"/>
    <property type="match status" value="1"/>
</dbReference>
<comment type="similarity">
    <text evidence="13">Belongs to the protein kinase superfamily.</text>
</comment>
<dbReference type="PROSITE" id="PS50011">
    <property type="entry name" value="PROTEIN_KINASE_DOM"/>
    <property type="match status" value="1"/>
</dbReference>
<dbReference type="InterPro" id="IPR000961">
    <property type="entry name" value="AGC-kinase_C"/>
</dbReference>
<keyword evidence="3 13" id="KW-0723">Serine/threonine-protein kinase</keyword>
<dbReference type="PANTHER" id="PTHR24351">
    <property type="entry name" value="RIBOSOMAL PROTEIN S6 KINASE"/>
    <property type="match status" value="1"/>
</dbReference>
<evidence type="ECO:0000256" key="8">
    <source>
        <dbReference type="ARBA" id="ARBA00022777"/>
    </source>
</evidence>
<reference evidence="17" key="1">
    <citation type="submission" date="2014-03" db="EMBL/GenBank/DDBJ databases">
        <authorList>
            <person name="Aksoy S."/>
            <person name="Warren W."/>
            <person name="Wilson R.K."/>
        </authorList>
    </citation>
    <scope>NUCLEOTIDE SEQUENCE [LARGE SCALE GENOMIC DNA]</scope>
    <source>
        <strain evidence="17">IAEA</strain>
    </source>
</reference>
<evidence type="ECO:0000256" key="6">
    <source>
        <dbReference type="ARBA" id="ARBA00022737"/>
    </source>
</evidence>